<reference evidence="3 4" key="1">
    <citation type="submission" date="2018-11" db="EMBL/GenBank/DDBJ databases">
        <title>Multidrug-resistant genes are associated with an 42-kb island TGI1 carrying a complex class 1 integron in a Trueperella pyogenes.</title>
        <authorList>
            <person name="Dong W."/>
        </authorList>
    </citation>
    <scope>NUCLEOTIDE SEQUENCE [LARGE SCALE GENOMIC DNA]</scope>
    <source>
        <strain evidence="3 4">TP4</strain>
    </source>
</reference>
<dbReference type="PANTHER" id="PTHR10357:SF179">
    <property type="entry name" value="NEUTRAL AND BASIC AMINO ACID TRANSPORT PROTEIN RBAT"/>
    <property type="match status" value="1"/>
</dbReference>
<dbReference type="PANTHER" id="PTHR10357">
    <property type="entry name" value="ALPHA-AMYLASE FAMILY MEMBER"/>
    <property type="match status" value="1"/>
</dbReference>
<dbReference type="InterPro" id="IPR017853">
    <property type="entry name" value="GH"/>
</dbReference>
<dbReference type="GO" id="GO:0009313">
    <property type="term" value="P:oligosaccharide catabolic process"/>
    <property type="evidence" value="ECO:0007669"/>
    <property type="project" value="TreeGrafter"/>
</dbReference>
<dbReference type="CDD" id="cd11332">
    <property type="entry name" value="AmyAc_OligoGlu_TS"/>
    <property type="match status" value="1"/>
</dbReference>
<organism evidence="3 4">
    <name type="scientific">Trueperella pyogenes</name>
    <dbReference type="NCBI Taxonomy" id="1661"/>
    <lineage>
        <taxon>Bacteria</taxon>
        <taxon>Bacillati</taxon>
        <taxon>Actinomycetota</taxon>
        <taxon>Actinomycetes</taxon>
        <taxon>Actinomycetales</taxon>
        <taxon>Actinomycetaceae</taxon>
        <taxon>Trueperella</taxon>
    </lineage>
</organism>
<dbReference type="Gene3D" id="3.90.400.10">
    <property type="entry name" value="Oligo-1,6-glucosidase, Domain 2"/>
    <property type="match status" value="1"/>
</dbReference>
<comment type="similarity">
    <text evidence="1">Belongs to the glycosyl hydrolase 13 family.</text>
</comment>
<gene>
    <name evidence="3" type="ORF">EBQ10_10105</name>
</gene>
<dbReference type="GO" id="GO:0004556">
    <property type="term" value="F:alpha-amylase activity"/>
    <property type="evidence" value="ECO:0007669"/>
    <property type="project" value="TreeGrafter"/>
</dbReference>
<dbReference type="AlphaFoldDB" id="A0A3Q9GGR1"/>
<name>A0A3Q9GGR1_9ACTO</name>
<dbReference type="InterPro" id="IPR045857">
    <property type="entry name" value="O16G_dom_2"/>
</dbReference>
<proteinExistence type="inferred from homology"/>
<dbReference type="Proteomes" id="UP000275951">
    <property type="component" value="Chromosome"/>
</dbReference>
<evidence type="ECO:0000256" key="1">
    <source>
        <dbReference type="ARBA" id="ARBA00008061"/>
    </source>
</evidence>
<dbReference type="SUPFAM" id="SSF51445">
    <property type="entry name" value="(Trans)glycosidases"/>
    <property type="match status" value="1"/>
</dbReference>
<accession>A0A3Q9GGR1</accession>
<dbReference type="SMART" id="SM00642">
    <property type="entry name" value="Aamy"/>
    <property type="match status" value="1"/>
</dbReference>
<dbReference type="EMBL" id="CP033905">
    <property type="protein sequence ID" value="AZR07602.1"/>
    <property type="molecule type" value="Genomic_DNA"/>
</dbReference>
<evidence type="ECO:0000313" key="4">
    <source>
        <dbReference type="Proteomes" id="UP000275951"/>
    </source>
</evidence>
<evidence type="ECO:0000313" key="3">
    <source>
        <dbReference type="EMBL" id="AZR07602.1"/>
    </source>
</evidence>
<dbReference type="RefSeq" id="WP_114949685.1">
    <property type="nucleotide sequence ID" value="NZ_CP033905.1"/>
</dbReference>
<feature type="domain" description="Glycosyl hydrolase family 13 catalytic" evidence="2">
    <location>
        <begin position="21"/>
        <end position="431"/>
    </location>
</feature>
<evidence type="ECO:0000259" key="2">
    <source>
        <dbReference type="SMART" id="SM00642"/>
    </source>
</evidence>
<dbReference type="Gene3D" id="3.20.20.80">
    <property type="entry name" value="Glycosidases"/>
    <property type="match status" value="2"/>
</dbReference>
<dbReference type="Pfam" id="PF00128">
    <property type="entry name" value="Alpha-amylase"/>
    <property type="match status" value="1"/>
</dbReference>
<dbReference type="InterPro" id="IPR006047">
    <property type="entry name" value="GH13_cat_dom"/>
</dbReference>
<protein>
    <submittedName>
        <fullName evidence="3">Amylase</fullName>
    </submittedName>
</protein>
<sequence length="553" mass="61080">MRLLHTESEPGQWWTEAVIYQIYPRSFASSSGPIGDLRGIISKLGYLRDLGVDAVWLSPFYVSPQKDAGYDVADYRLVDPMFGTDDDAEALIRAAHEHGLKIIVDLVPNHTSDQHVWFQAALRDPGCPERDLYWFRDGSGDGSEPPNDWGSVFGHAAWTRVCDRADAPGSPWEDDRQWYLHLFDSSQPDLNWENPAVHAEFRDILRFWCERGVDGFRVDVAHGIVKDPKLPNWSHAVDMVSGNENACPAPHWNQPGVHDVFREWRAVLDEFGADRALVAEAWVGPSDLAKYVRSDEMSQAFNFDFLCAPFDVNSYRTVIADSLAAMDAVGAPTTWVLSNHDVVRAVSRMGLPTTGKGPNGIRPGDAQPDAALGFNRAIAAHVLQAALPGSCYIYQGEELGLPEHLTLSDSVRQDPAYFRTRGEEAGRDGCRVPMPWKANDAGYGFSPSGQTWLPQPAEYGSLAVDAQGEGSTLALFIALLAARRRLGMARASLLEAEQGAHLHYVSRLQGREDVHVVMTFDEEFTLPAGAKVLIQSRPLTGVVAPNTAVWYTV</sequence>